<proteinExistence type="inferred from homology"/>
<dbReference type="Pfam" id="PF00884">
    <property type="entry name" value="Sulfatase"/>
    <property type="match status" value="1"/>
</dbReference>
<evidence type="ECO:0000256" key="2">
    <source>
        <dbReference type="ARBA" id="ARBA00022723"/>
    </source>
</evidence>
<name>A0A518I3L2_9BACT</name>
<dbReference type="PANTHER" id="PTHR42693:SF53">
    <property type="entry name" value="ENDO-4-O-SULFATASE"/>
    <property type="match status" value="1"/>
</dbReference>
<dbReference type="InterPro" id="IPR017850">
    <property type="entry name" value="Alkaline_phosphatase_core_sf"/>
</dbReference>
<dbReference type="EC" id="3.1.6.1" evidence="6"/>
<evidence type="ECO:0000256" key="4">
    <source>
        <dbReference type="ARBA" id="ARBA00022837"/>
    </source>
</evidence>
<evidence type="ECO:0000259" key="5">
    <source>
        <dbReference type="Pfam" id="PF00884"/>
    </source>
</evidence>
<dbReference type="GO" id="GO:0004065">
    <property type="term" value="F:arylsulfatase activity"/>
    <property type="evidence" value="ECO:0007669"/>
    <property type="project" value="UniProtKB-EC"/>
</dbReference>
<gene>
    <name evidence="6" type="primary">atsA_88</name>
    <name evidence="6" type="ORF">Enr13x_75670</name>
</gene>
<dbReference type="GO" id="GO:0046872">
    <property type="term" value="F:metal ion binding"/>
    <property type="evidence" value="ECO:0007669"/>
    <property type="project" value="UniProtKB-KW"/>
</dbReference>
<keyword evidence="2" id="KW-0479">Metal-binding</keyword>
<protein>
    <submittedName>
        <fullName evidence="6">Arylsulfatase</fullName>
        <ecNumber evidence="6">3.1.6.1</ecNumber>
    </submittedName>
</protein>
<keyword evidence="3 6" id="KW-0378">Hydrolase</keyword>
<keyword evidence="4" id="KW-0106">Calcium</keyword>
<accession>A0A518I3L2</accession>
<dbReference type="PROSITE" id="PS00523">
    <property type="entry name" value="SULFATASE_1"/>
    <property type="match status" value="1"/>
</dbReference>
<evidence type="ECO:0000256" key="3">
    <source>
        <dbReference type="ARBA" id="ARBA00022801"/>
    </source>
</evidence>
<dbReference type="OrthoDB" id="9783154at2"/>
<evidence type="ECO:0000256" key="1">
    <source>
        <dbReference type="ARBA" id="ARBA00008779"/>
    </source>
</evidence>
<dbReference type="PROSITE" id="PS00149">
    <property type="entry name" value="SULFATASE_2"/>
    <property type="match status" value="1"/>
</dbReference>
<feature type="domain" description="Sulfatase N-terminal" evidence="5">
    <location>
        <begin position="52"/>
        <end position="419"/>
    </location>
</feature>
<evidence type="ECO:0000313" key="6">
    <source>
        <dbReference type="EMBL" id="QDV47656.1"/>
    </source>
</evidence>
<dbReference type="KEGG" id="snep:Enr13x_75670"/>
<dbReference type="InterPro" id="IPR000917">
    <property type="entry name" value="Sulfatase_N"/>
</dbReference>
<dbReference type="Gene3D" id="3.40.720.10">
    <property type="entry name" value="Alkaline Phosphatase, subunit A"/>
    <property type="match status" value="1"/>
</dbReference>
<dbReference type="Proteomes" id="UP000319004">
    <property type="component" value="Chromosome"/>
</dbReference>
<comment type="similarity">
    <text evidence="1">Belongs to the sulfatase family.</text>
</comment>
<keyword evidence="7" id="KW-1185">Reference proteome</keyword>
<dbReference type="RefSeq" id="WP_145391744.1">
    <property type="nucleotide sequence ID" value="NZ_CP037423.1"/>
</dbReference>
<dbReference type="SUPFAM" id="SSF53649">
    <property type="entry name" value="Alkaline phosphatase-like"/>
    <property type="match status" value="1"/>
</dbReference>
<evidence type="ECO:0000313" key="7">
    <source>
        <dbReference type="Proteomes" id="UP000319004"/>
    </source>
</evidence>
<dbReference type="AlphaFoldDB" id="A0A518I3L2"/>
<dbReference type="PANTHER" id="PTHR42693">
    <property type="entry name" value="ARYLSULFATASE FAMILY MEMBER"/>
    <property type="match status" value="1"/>
</dbReference>
<dbReference type="EMBL" id="CP037423">
    <property type="protein sequence ID" value="QDV47656.1"/>
    <property type="molecule type" value="Genomic_DNA"/>
</dbReference>
<reference evidence="6 7" key="1">
    <citation type="submission" date="2019-03" db="EMBL/GenBank/DDBJ databases">
        <title>Deep-cultivation of Planctomycetes and their phenomic and genomic characterization uncovers novel biology.</title>
        <authorList>
            <person name="Wiegand S."/>
            <person name="Jogler M."/>
            <person name="Boedeker C."/>
            <person name="Pinto D."/>
            <person name="Vollmers J."/>
            <person name="Rivas-Marin E."/>
            <person name="Kohn T."/>
            <person name="Peeters S.H."/>
            <person name="Heuer A."/>
            <person name="Rast P."/>
            <person name="Oberbeckmann S."/>
            <person name="Bunk B."/>
            <person name="Jeske O."/>
            <person name="Meyerdierks A."/>
            <person name="Storesund J.E."/>
            <person name="Kallscheuer N."/>
            <person name="Luecker S."/>
            <person name="Lage O.M."/>
            <person name="Pohl T."/>
            <person name="Merkel B.J."/>
            <person name="Hornburger P."/>
            <person name="Mueller R.-W."/>
            <person name="Bruemmer F."/>
            <person name="Labrenz M."/>
            <person name="Spormann A.M."/>
            <person name="Op den Camp H."/>
            <person name="Overmann J."/>
            <person name="Amann R."/>
            <person name="Jetten M.S.M."/>
            <person name="Mascher T."/>
            <person name="Medema M.H."/>
            <person name="Devos D.P."/>
            <person name="Kaster A.-K."/>
            <person name="Ovreas L."/>
            <person name="Rohde M."/>
            <person name="Galperin M.Y."/>
            <person name="Jogler C."/>
        </authorList>
    </citation>
    <scope>NUCLEOTIDE SEQUENCE [LARGE SCALE GENOMIC DNA]</scope>
    <source>
        <strain evidence="6 7">Enr13</strain>
    </source>
</reference>
<dbReference type="InterPro" id="IPR024607">
    <property type="entry name" value="Sulfatase_CS"/>
</dbReference>
<dbReference type="Gene3D" id="3.30.1120.10">
    <property type="match status" value="1"/>
</dbReference>
<dbReference type="InterPro" id="IPR050738">
    <property type="entry name" value="Sulfatase"/>
</dbReference>
<sequence>MIQILASIPAAFRRSFSRLVQHRTTTWGTLVAAALLTHALAVPALQAESVRPNILVIYTDDQGFGDASCLNPDAKFKTPNLDRLAAEGISFTNGHSSDSVCTPSRYGLLTGRYSWRTTLKTGVMGAEGECLIKDGRTTIASMLRDNGYATAMVGKWHLGMDFPGTNHKTRDWSQPTRDMPLDKGFEYFFGVPASLNYGVLAWFEGRHAEVPPTVFTTKKPNARHMDYRIMPPYQPTPEATKQVLGKQGMEVAPDFIDNQCLTRFTDTAIEWMKGHTSGSSSEKPFFLYLPLTSPHYPVCPLPEFHGQGDCGGYGEFVIETDHHVGRILTFLDDADLADDTLIVFTSDNGPESSWKQRIKAFGHRSNFRYREGKRSIYEGGHRVPFFVRWPAGISSPGRSWHRPVGQIDLLATFADLLDIDLQPDEGVDSHSFATVLVNPVSNRHRLPLINHAINGRFAITEDKWKLVLPHGRSDAELYDLENDPGETTDVLAEHMTIAKDLQAKATQIVLRGRTTEGPNQPNDTGYWDDLKWISAEQYEQAAGQSGR</sequence>
<organism evidence="6 7">
    <name type="scientific">Stieleria neptunia</name>
    <dbReference type="NCBI Taxonomy" id="2527979"/>
    <lineage>
        <taxon>Bacteria</taxon>
        <taxon>Pseudomonadati</taxon>
        <taxon>Planctomycetota</taxon>
        <taxon>Planctomycetia</taxon>
        <taxon>Pirellulales</taxon>
        <taxon>Pirellulaceae</taxon>
        <taxon>Stieleria</taxon>
    </lineage>
</organism>
<dbReference type="CDD" id="cd16143">
    <property type="entry name" value="ARS_like"/>
    <property type="match status" value="1"/>
</dbReference>